<protein>
    <submittedName>
        <fullName evidence="2">ATP-grasp domain-containing protein</fullName>
    </submittedName>
</protein>
<reference evidence="2" key="1">
    <citation type="submission" date="2019-02" db="EMBL/GenBank/DDBJ databases">
        <authorList>
            <person name="Gruber-Vodicka R. H."/>
            <person name="Seah K. B. B."/>
        </authorList>
    </citation>
    <scope>NUCLEOTIDE SEQUENCE</scope>
    <source>
        <strain evidence="1">BECK_S312</strain>
        <strain evidence="2">BECK_S426</strain>
    </source>
</reference>
<dbReference type="SUPFAM" id="SSF56059">
    <property type="entry name" value="Glutathione synthetase ATP-binding domain-like"/>
    <property type="match status" value="1"/>
</dbReference>
<proteinExistence type="predicted"/>
<evidence type="ECO:0000313" key="1">
    <source>
        <dbReference type="EMBL" id="VFK14609.1"/>
    </source>
</evidence>
<dbReference type="EMBL" id="CAADFP010000109">
    <property type="protein sequence ID" value="VFK30370.1"/>
    <property type="molecule type" value="Genomic_DNA"/>
</dbReference>
<name>A0A450XM16_9GAMM</name>
<gene>
    <name evidence="1" type="ORF">BECKLPF1236A_GA0070988_101102</name>
    <name evidence="2" type="ORF">BECKLPF1236C_GA0070990_101092</name>
</gene>
<evidence type="ECO:0000313" key="2">
    <source>
        <dbReference type="EMBL" id="VFK30370.1"/>
    </source>
</evidence>
<dbReference type="EMBL" id="CAADFM010000110">
    <property type="protein sequence ID" value="VFK14609.1"/>
    <property type="molecule type" value="Genomic_DNA"/>
</dbReference>
<dbReference type="Gene3D" id="3.40.50.20">
    <property type="match status" value="1"/>
</dbReference>
<sequence>MDAPYDLTVAINDIRMSKALALARHFHRAGYRVIGITSPRYRHTPAHCSRAFERIHVLPDARREPDAYLSALERILSTENVDWFVPICAPATEQLDARAKDRLEEKGICRVFHFDEAITRRLGDKFAFAQWAAYLGLPVPDTRLVTGLEQVMAFQTPPNKPYLLKRIRYDPAGRTRPLLLPLPTVEAVRDAVSGLDISPETPWVLQELIEGNEYCAHATISNGRIRLYTDSRSSAAQLNYEHVGDERMRGWVERFVSGADLREGQLCFDFMESPDGKMVAIECNPRVHSAITAFYNHPKVTDAYFDPRGTADCIEPLDSALPTYWLHQDLERLARALISALRGGGIEAVRSRLRTIRQGTDVMLNPDDPWPFACVNLHFASSLIDKIVRGGEWSRLEYCIGKIVEPGGD</sequence>
<organism evidence="2">
    <name type="scientific">Candidatus Kentrum sp. LPFa</name>
    <dbReference type="NCBI Taxonomy" id="2126335"/>
    <lineage>
        <taxon>Bacteria</taxon>
        <taxon>Pseudomonadati</taxon>
        <taxon>Pseudomonadota</taxon>
        <taxon>Gammaproteobacteria</taxon>
        <taxon>Candidatus Kentrum</taxon>
    </lineage>
</organism>
<accession>A0A450XM16</accession>
<dbReference type="AlphaFoldDB" id="A0A450XM16"/>